<dbReference type="Proteomes" id="UP000219621">
    <property type="component" value="Unassembled WGS sequence"/>
</dbReference>
<organism evidence="1 2">
    <name type="scientific">Caenispirillum bisanense</name>
    <dbReference type="NCBI Taxonomy" id="414052"/>
    <lineage>
        <taxon>Bacteria</taxon>
        <taxon>Pseudomonadati</taxon>
        <taxon>Pseudomonadota</taxon>
        <taxon>Alphaproteobacteria</taxon>
        <taxon>Rhodospirillales</taxon>
        <taxon>Novispirillaceae</taxon>
        <taxon>Caenispirillum</taxon>
    </lineage>
</organism>
<sequence>MNETIGAYSPAEEDMAGETLTLRFSPSSVPLQQRWRNNGLSADFMADYVTTFLPADGGDAMPEAQRDQIRGAVNFIANELLENAMKYSAEALSHPIYIRLQLENARVAFWETNTVTAEQAVAFRAFIDRLLGSDPDEMYVEQLEKSAEGGSAGLGFLTMINDYQAALGWQFEPAVDGAVTVTTHVAVTL</sequence>
<evidence type="ECO:0008006" key="3">
    <source>
        <dbReference type="Google" id="ProtNLM"/>
    </source>
</evidence>
<dbReference type="EMBL" id="OCNJ01000006">
    <property type="protein sequence ID" value="SOD96986.1"/>
    <property type="molecule type" value="Genomic_DNA"/>
</dbReference>
<dbReference type="AlphaFoldDB" id="A0A286GP82"/>
<accession>A0A286GP82</accession>
<proteinExistence type="predicted"/>
<name>A0A286GP82_9PROT</name>
<protein>
    <recommendedName>
        <fullName evidence="3">ATP-binding protein</fullName>
    </recommendedName>
</protein>
<dbReference type="RefSeq" id="WP_097279958.1">
    <property type="nucleotide sequence ID" value="NZ_OCNJ01000006.1"/>
</dbReference>
<dbReference type="Pfam" id="PF19788">
    <property type="entry name" value="DUF6272"/>
    <property type="match status" value="1"/>
</dbReference>
<reference evidence="1 2" key="1">
    <citation type="submission" date="2017-09" db="EMBL/GenBank/DDBJ databases">
        <authorList>
            <person name="Ehlers B."/>
            <person name="Leendertz F.H."/>
        </authorList>
    </citation>
    <scope>NUCLEOTIDE SEQUENCE [LARGE SCALE GENOMIC DNA]</scope>
    <source>
        <strain evidence="1 2">USBA 140</strain>
    </source>
</reference>
<gene>
    <name evidence="1" type="ORF">SAMN05421508_106194</name>
</gene>
<dbReference type="NCBIfam" id="NF047703">
    <property type="entry name" value="slr1658_superfam"/>
    <property type="match status" value="1"/>
</dbReference>
<dbReference type="OrthoDB" id="5488639at2"/>
<evidence type="ECO:0000313" key="2">
    <source>
        <dbReference type="Proteomes" id="UP000219621"/>
    </source>
</evidence>
<evidence type="ECO:0000313" key="1">
    <source>
        <dbReference type="EMBL" id="SOD96986.1"/>
    </source>
</evidence>
<keyword evidence="2" id="KW-1185">Reference proteome</keyword>
<dbReference type="InterPro" id="IPR046239">
    <property type="entry name" value="DUF6272"/>
</dbReference>
<dbReference type="InterPro" id="IPR058084">
    <property type="entry name" value="Slr1658-like"/>
</dbReference>